<evidence type="ECO:0000313" key="2">
    <source>
        <dbReference type="Proteomes" id="UP000199159"/>
    </source>
</evidence>
<proteinExistence type="predicted"/>
<gene>
    <name evidence="1" type="ORF">SAMN05216565_1286</name>
</gene>
<name>A0A1H0X376_9BACI</name>
<dbReference type="AlphaFoldDB" id="A0A1H0X376"/>
<sequence length="54" mass="6324">MTHILMMKWRTDSYNFIVSPPLPDHISGLKLMFEEFSMPNKVNPTGLEFIIQID</sequence>
<reference evidence="2" key="1">
    <citation type="submission" date="2016-10" db="EMBL/GenBank/DDBJ databases">
        <authorList>
            <person name="Varghese N."/>
            <person name="Submissions S."/>
        </authorList>
    </citation>
    <scope>NUCLEOTIDE SEQUENCE [LARGE SCALE GENOMIC DNA]</scope>
    <source>
        <strain evidence="2">IBRC-M10078</strain>
    </source>
</reference>
<dbReference type="STRING" id="930152.SAMN05216565_1286"/>
<keyword evidence="2" id="KW-1185">Reference proteome</keyword>
<accession>A0A1H0X376</accession>
<dbReference type="Proteomes" id="UP000199159">
    <property type="component" value="Unassembled WGS sequence"/>
</dbReference>
<organism evidence="1 2">
    <name type="scientific">Litchfieldia salsa</name>
    <dbReference type="NCBI Taxonomy" id="930152"/>
    <lineage>
        <taxon>Bacteria</taxon>
        <taxon>Bacillati</taxon>
        <taxon>Bacillota</taxon>
        <taxon>Bacilli</taxon>
        <taxon>Bacillales</taxon>
        <taxon>Bacillaceae</taxon>
        <taxon>Litchfieldia</taxon>
    </lineage>
</organism>
<dbReference type="EMBL" id="FNJU01000028">
    <property type="protein sequence ID" value="SDP97340.1"/>
    <property type="molecule type" value="Genomic_DNA"/>
</dbReference>
<protein>
    <submittedName>
        <fullName evidence="1">Uncharacterized protein</fullName>
    </submittedName>
</protein>
<evidence type="ECO:0000313" key="1">
    <source>
        <dbReference type="EMBL" id="SDP97340.1"/>
    </source>
</evidence>